<comment type="caution">
    <text evidence="7">The sequence shown here is derived from an EMBL/GenBank/DDBJ whole genome shotgun (WGS) entry which is preliminary data.</text>
</comment>
<keyword evidence="4 5" id="KW-0472">Membrane</keyword>
<gene>
    <name evidence="7" type="ORF">GD597_21090</name>
</gene>
<reference evidence="7" key="1">
    <citation type="submission" date="2019-10" db="EMBL/GenBank/DDBJ databases">
        <title>Draft genome sequence of Panacibacter sp. KCS-6.</title>
        <authorList>
            <person name="Yim K.J."/>
        </authorList>
    </citation>
    <scope>NUCLEOTIDE SEQUENCE</scope>
    <source>
        <strain evidence="7">KCS-6</strain>
    </source>
</reference>
<dbReference type="GO" id="GO:0005886">
    <property type="term" value="C:plasma membrane"/>
    <property type="evidence" value="ECO:0007669"/>
    <property type="project" value="InterPro"/>
</dbReference>
<comment type="subcellular location">
    <subcellularLocation>
        <location evidence="1">Membrane</location>
        <topology evidence="1">Single-pass membrane protein</topology>
    </subcellularLocation>
</comment>
<dbReference type="Pfam" id="PF04357">
    <property type="entry name" value="TamB"/>
    <property type="match status" value="1"/>
</dbReference>
<evidence type="ECO:0000256" key="3">
    <source>
        <dbReference type="ARBA" id="ARBA00022989"/>
    </source>
</evidence>
<dbReference type="InterPro" id="IPR007452">
    <property type="entry name" value="TamB_C"/>
</dbReference>
<dbReference type="PANTHER" id="PTHR36985:SF1">
    <property type="entry name" value="TRANSLOCATION AND ASSEMBLY MODULE SUBUNIT TAMB"/>
    <property type="match status" value="1"/>
</dbReference>
<keyword evidence="8" id="KW-1185">Reference proteome</keyword>
<protein>
    <recommendedName>
        <fullName evidence="6">Translocation and assembly module TamB C-terminal domain-containing protein</fullName>
    </recommendedName>
</protein>
<evidence type="ECO:0000259" key="6">
    <source>
        <dbReference type="Pfam" id="PF04357"/>
    </source>
</evidence>
<evidence type="ECO:0000256" key="4">
    <source>
        <dbReference type="ARBA" id="ARBA00023136"/>
    </source>
</evidence>
<dbReference type="EMBL" id="WHPF01000023">
    <property type="protein sequence ID" value="NNV57973.1"/>
    <property type="molecule type" value="Genomic_DNA"/>
</dbReference>
<keyword evidence="3 5" id="KW-1133">Transmembrane helix</keyword>
<evidence type="ECO:0000313" key="7">
    <source>
        <dbReference type="EMBL" id="NNV57973.1"/>
    </source>
</evidence>
<evidence type="ECO:0000256" key="5">
    <source>
        <dbReference type="SAM" id="Phobius"/>
    </source>
</evidence>
<accession>A0A8J8FHH9</accession>
<proteinExistence type="predicted"/>
<dbReference type="PANTHER" id="PTHR36985">
    <property type="entry name" value="TRANSLOCATION AND ASSEMBLY MODULE SUBUNIT TAMB"/>
    <property type="match status" value="1"/>
</dbReference>
<organism evidence="7 8">
    <name type="scientific">Limnovirga soli</name>
    <dbReference type="NCBI Taxonomy" id="2656915"/>
    <lineage>
        <taxon>Bacteria</taxon>
        <taxon>Pseudomonadati</taxon>
        <taxon>Bacteroidota</taxon>
        <taxon>Chitinophagia</taxon>
        <taxon>Chitinophagales</taxon>
        <taxon>Chitinophagaceae</taxon>
        <taxon>Limnovirga</taxon>
    </lineage>
</organism>
<dbReference type="Proteomes" id="UP000598971">
    <property type="component" value="Unassembled WGS sequence"/>
</dbReference>
<feature type="transmembrane region" description="Helical" evidence="5">
    <location>
        <begin position="31"/>
        <end position="51"/>
    </location>
</feature>
<evidence type="ECO:0000256" key="2">
    <source>
        <dbReference type="ARBA" id="ARBA00022692"/>
    </source>
</evidence>
<feature type="domain" description="Translocation and assembly module TamB C-terminal" evidence="6">
    <location>
        <begin position="1116"/>
        <end position="1582"/>
    </location>
</feature>
<sequence length="1609" mass="180048">MWSNRITLMLIGVVLHGITTIRHVRRSLLGLLGLLLFLVLLLQTDLVQNFILHKVTHRLSADLQTEVKIKYISFSFFDKMDLKGVLIKDRQKDTLLYAGTMKLRVTDWFFLSDQTDLKYIGLEDAKINLHRKDSVWNYAFIADHFASPKTVKDSVPKTIALNIQKIDLKKVTFIQNDEWIGQKMVARVGSMLLDAKRTNLNSNEYEVNTLDIDRPYFLLEDFDGRRPDSLRRKPDPNDTSMYFNAGDISLKINTLHITDGTFASIVRGDVPEKGLFDGAYIKVNKINGVFNHFSFIKDTMKAQVELSAVERSGLELKKLKADVKLTPQIMEFDHLDIQTPESRIGNYYAMRYRDFNEDMKDYISKVTMDIRIRNSSVSSEDVAYFAPELSDWNRQVDMNGKFFGTVEDFSVQNLFMRSGPDMYASGELDMKGLPDIDKTKISLNRAVVQTNNRELAFLYPDITKITSPNLAALGNIRFLGDFNGTVHDFTAKGNITTKLGGLYSDINMKLPSRGEPSYGGTLQAKQFDIGKFLDEATLGKASFKGTIEGKSFAIERAKTKVNIGFDSLDFNGYTYHNLNFDGAVEKRKFIGDFKASDPNFDFTSSINIDFTGQQPRFNILGDLANANFQKLNFTKENVLLTGLFDLNFTGRNIDEFLGSAKILNATLLHDNVQLDFDSLSVNASYDDINKKILSVQSNQFDASVTGQYNILDLPNSFQLFLNRYYPAYINAPKTTPKNQQFQLVLHTMDFDKYANVIDRRLSGLNNVEIIGGVNTNRPDSGLYIYANIPQVKFDTYQMENALITGLGSIDSLQLNGTLGNVYLKDSFYFPGSAFDILSSQDHSSVHISTRANATLDDASLNAEVITLEDGVRINFLPSSFVLNTNKWELDKEGELVIRKNFATARNVKFTQGFQEITVETEEEDGGNTSNLVVKLKDVNLGDFVPLFTKKPAIEGVANGSVYLQDFYNKFHADADITARQFRLDNDSIGIVKLKAAYNSTQGKINWDVVSDNENYTFNSQGYYNIKDSVSQPLNTSIHLNNTKINLISQFLVGLFSDLDGYATGDLIIKGNPNTPQLLGKVALRDAAITVDYTQVRYNIDSALFNFNENGIDFGHFTVKDKYKNTGSVRGYLYEAGFEKMRFDFDMATDKMLLLDTKAKDNQQFYGKAIGEATLSLKGPQENMRMNITGSVNDSTHISIPTSTSKESADADFIVFKKYGEDAEKVKPATNTKLNIDLDLTANNQAQIDMILDELTGDIISATGNGRLRINVPASGNLTMNGRYNIESGRYNFNFQSFLRKPFDLKREAGSYIEWTGDPYKADMHVDAQYTAKNIGFGDLLSNTGYNLGGTVSGYRGDVYVLASLTGKLTNPQIKFGFDFPDNSPIKNDNNLKLFLDKVQSDDNEMLKQVTWLIVFNSFAPYGDIGGGGGNVARNTGINTISQKITGEVNKLVSNLLSKITGDKSLQFDVNTSTYSSAQLYGNTSSASSNRLDRQSINLKLSQSLANNKIIITFGTGLDFNISGSAVQTGNFQWLPDISVQFVLSRDRKLRAIVFNKSSLDVSTGLIGRRIRQGVSISYTFDFPKDEPNVLTADTTRPAIITDSTLVKKP</sequence>
<dbReference type="GO" id="GO:0009306">
    <property type="term" value="P:protein secretion"/>
    <property type="evidence" value="ECO:0007669"/>
    <property type="project" value="InterPro"/>
</dbReference>
<evidence type="ECO:0000256" key="1">
    <source>
        <dbReference type="ARBA" id="ARBA00004167"/>
    </source>
</evidence>
<keyword evidence="2 5" id="KW-0812">Transmembrane</keyword>
<evidence type="ECO:0000313" key="8">
    <source>
        <dbReference type="Proteomes" id="UP000598971"/>
    </source>
</evidence>
<name>A0A8J8FHH9_9BACT</name>